<dbReference type="GO" id="GO:0005886">
    <property type="term" value="C:plasma membrane"/>
    <property type="evidence" value="ECO:0007669"/>
    <property type="project" value="TreeGrafter"/>
</dbReference>
<feature type="compositionally biased region" description="Low complexity" evidence="11">
    <location>
        <begin position="9"/>
        <end position="24"/>
    </location>
</feature>
<comment type="subcellular location">
    <subcellularLocation>
        <location evidence="1">Membrane</location>
        <topology evidence="1">Multi-pass membrane protein</topology>
    </subcellularLocation>
</comment>
<comment type="similarity">
    <text evidence="2 10">Belongs to the sodium:solute symporter (SSF) (TC 2.A.21) family.</text>
</comment>
<keyword evidence="9" id="KW-0915">Sodium</keyword>
<reference evidence="13 14" key="1">
    <citation type="submission" date="2015-12" db="EMBL/GenBank/DDBJ databases">
        <title>Complete genome of Roseateles depolymerans KCTC 42856.</title>
        <authorList>
            <person name="Kim K.M."/>
        </authorList>
    </citation>
    <scope>NUCLEOTIDE SEQUENCE [LARGE SCALE GENOMIC DNA]</scope>
    <source>
        <strain evidence="13 14">KCTC 42856</strain>
    </source>
</reference>
<dbReference type="CDD" id="cd11480">
    <property type="entry name" value="SLC5sbd_u4"/>
    <property type="match status" value="1"/>
</dbReference>
<feature type="transmembrane region" description="Helical" evidence="12">
    <location>
        <begin position="604"/>
        <end position="629"/>
    </location>
</feature>
<dbReference type="AlphaFoldDB" id="A0A0U3MCC4"/>
<evidence type="ECO:0000256" key="7">
    <source>
        <dbReference type="ARBA" id="ARBA00022989"/>
    </source>
</evidence>
<feature type="transmembrane region" description="Helical" evidence="12">
    <location>
        <begin position="44"/>
        <end position="64"/>
    </location>
</feature>
<dbReference type="PROSITE" id="PS50283">
    <property type="entry name" value="NA_SOLUT_SYMP_3"/>
    <property type="match status" value="1"/>
</dbReference>
<evidence type="ECO:0000256" key="6">
    <source>
        <dbReference type="ARBA" id="ARBA00022847"/>
    </source>
</evidence>
<dbReference type="GO" id="GO:0006814">
    <property type="term" value="P:sodium ion transport"/>
    <property type="evidence" value="ECO:0007669"/>
    <property type="project" value="UniProtKB-KW"/>
</dbReference>
<gene>
    <name evidence="13" type="ORF">RD2015_1524</name>
</gene>
<feature type="transmembrane region" description="Helical" evidence="12">
    <location>
        <begin position="245"/>
        <end position="263"/>
    </location>
</feature>
<evidence type="ECO:0000313" key="14">
    <source>
        <dbReference type="Proteomes" id="UP000060699"/>
    </source>
</evidence>
<dbReference type="EMBL" id="CP013729">
    <property type="protein sequence ID" value="ALV06009.1"/>
    <property type="molecule type" value="Genomic_DNA"/>
</dbReference>
<sequence length="716" mass="77061">MSKPTLFNPQQSPQAQQAQAPQEQQAPHGLASASAFRRRLNRNYAAYTVGVVMLVGVLGVLEHFGMSKQWLGFSFLLLTVLVYAGIGVLSRTTDPVEYYVAGRRVPAFYNGMAAGADWMSAASFLGMAGSLYLSGYGGLAFVLGWTGGFCLVALLLAPYLRRFARFTVPDFLAERFDSRGLRVMGAAAAVLVSFIYLVAQIYAVGLITTRLTGLTFEIGVFVGLGGVLVCSFLGGMRAVTWTQVAQYIIMILAYVLPVMWLSVQQTGGPLPQLTAGRQLQQITAREQALLQDPKELEVRALYERSARDYERMIAELPQSLDLERQAASQRIARLKAEDAPLAQIQAAEKLRAALPRTEVQAREQWAWAAHQQHQRAQPLAGMPPHARPFAGNPDGTPEEREAFELSRRNFVALVLVLMVGTAGLPHILTRYYTTPSVAEARTSVAWSLFFIALLYLSAPALAVLLKHEVFTHLVGMPIAELPSWVRQWMRVDPGLLSIQDVNQDGILQLAELRVGGDVIMLITPELAGLPYVLSAMVAAGALAAALSTADGLLLTISSALSHDIYYRVLHPAASATQRVTVSKALLLATALTAAAVATQKPADILLLVSAAFSLAGATLVPVLVGGIFWRRANKHGAAAAMLTGLGVTLYYMISAHAGLRQALGLSGDPQLWWGIQPVAAALFGLPAGILALVAVSLLTPPPPAPAQAVQRRLHEI</sequence>
<proteinExistence type="inferred from homology"/>
<evidence type="ECO:0000256" key="2">
    <source>
        <dbReference type="ARBA" id="ARBA00006434"/>
    </source>
</evidence>
<keyword evidence="14" id="KW-1185">Reference proteome</keyword>
<dbReference type="InterPro" id="IPR001734">
    <property type="entry name" value="Na/solute_symporter"/>
</dbReference>
<feature type="transmembrane region" description="Helical" evidence="12">
    <location>
        <begin position="673"/>
        <end position="698"/>
    </location>
</feature>
<keyword evidence="4" id="KW-1003">Cell membrane</keyword>
<keyword evidence="5 12" id="KW-0812">Transmembrane</keyword>
<keyword evidence="3" id="KW-0813">Transport</keyword>
<dbReference type="InterPro" id="IPR018212">
    <property type="entry name" value="Na/solute_symporter_CS"/>
</dbReference>
<dbReference type="STRING" id="76731.RD2015_1524"/>
<evidence type="ECO:0000256" key="11">
    <source>
        <dbReference type="SAM" id="MobiDB-lite"/>
    </source>
</evidence>
<keyword evidence="9" id="KW-0406">Ion transport</keyword>
<dbReference type="KEGG" id="rdp:RD2015_1524"/>
<accession>A0A0U3MCC4</accession>
<keyword evidence="8 12" id="KW-0472">Membrane</keyword>
<keyword evidence="9" id="KW-0739">Sodium transport</keyword>
<dbReference type="GO" id="GO:0046942">
    <property type="term" value="P:carboxylic acid transport"/>
    <property type="evidence" value="ECO:0007669"/>
    <property type="project" value="UniProtKB-ARBA"/>
</dbReference>
<dbReference type="Proteomes" id="UP000060699">
    <property type="component" value="Chromosome"/>
</dbReference>
<dbReference type="PROSITE" id="PS00457">
    <property type="entry name" value="NA_SOLUT_SYMP_2"/>
    <property type="match status" value="1"/>
</dbReference>
<dbReference type="OrthoDB" id="9764416at2"/>
<feature type="transmembrane region" description="Helical" evidence="12">
    <location>
        <begin position="636"/>
        <end position="653"/>
    </location>
</feature>
<feature type="transmembrane region" description="Helical" evidence="12">
    <location>
        <begin position="70"/>
        <end position="90"/>
    </location>
</feature>
<dbReference type="PANTHER" id="PTHR48086">
    <property type="entry name" value="SODIUM/PROLINE SYMPORTER-RELATED"/>
    <property type="match status" value="1"/>
</dbReference>
<feature type="transmembrane region" description="Helical" evidence="12">
    <location>
        <begin position="139"/>
        <end position="160"/>
    </location>
</feature>
<organism evidence="13 14">
    <name type="scientific">Roseateles depolymerans</name>
    <dbReference type="NCBI Taxonomy" id="76731"/>
    <lineage>
        <taxon>Bacteria</taxon>
        <taxon>Pseudomonadati</taxon>
        <taxon>Pseudomonadota</taxon>
        <taxon>Betaproteobacteria</taxon>
        <taxon>Burkholderiales</taxon>
        <taxon>Sphaerotilaceae</taxon>
        <taxon>Roseateles</taxon>
    </lineage>
</organism>
<dbReference type="PANTHER" id="PTHR48086:SF5">
    <property type="entry name" value="NA(+):SOLUTE SYMPORTER (SSF FAMILY)"/>
    <property type="match status" value="1"/>
</dbReference>
<keyword evidence="7 12" id="KW-1133">Transmembrane helix</keyword>
<dbReference type="Gene3D" id="1.20.1730.10">
    <property type="entry name" value="Sodium/glucose cotransporter"/>
    <property type="match status" value="1"/>
</dbReference>
<dbReference type="InterPro" id="IPR019899">
    <property type="entry name" value="Na/solute_symporter_VC_2705"/>
</dbReference>
<feature type="transmembrane region" description="Helical" evidence="12">
    <location>
        <begin position="111"/>
        <end position="133"/>
    </location>
</feature>
<feature type="region of interest" description="Disordered" evidence="11">
    <location>
        <begin position="1"/>
        <end position="24"/>
    </location>
</feature>
<feature type="transmembrane region" description="Helical" evidence="12">
    <location>
        <begin position="531"/>
        <end position="560"/>
    </location>
</feature>
<keyword evidence="6" id="KW-0769">Symport</keyword>
<dbReference type="NCBIfam" id="TIGR03648">
    <property type="entry name" value="Na_symport_lg"/>
    <property type="match status" value="1"/>
</dbReference>
<feature type="transmembrane region" description="Helical" evidence="12">
    <location>
        <begin position="214"/>
        <end position="233"/>
    </location>
</feature>
<feature type="transmembrane region" description="Helical" evidence="12">
    <location>
        <begin position="444"/>
        <end position="465"/>
    </location>
</feature>
<evidence type="ECO:0000256" key="1">
    <source>
        <dbReference type="ARBA" id="ARBA00004141"/>
    </source>
</evidence>
<evidence type="ECO:0000256" key="10">
    <source>
        <dbReference type="RuleBase" id="RU362091"/>
    </source>
</evidence>
<dbReference type="Pfam" id="PF00474">
    <property type="entry name" value="SSF"/>
    <property type="match status" value="2"/>
</dbReference>
<evidence type="ECO:0000256" key="12">
    <source>
        <dbReference type="SAM" id="Phobius"/>
    </source>
</evidence>
<evidence type="ECO:0000256" key="5">
    <source>
        <dbReference type="ARBA" id="ARBA00022692"/>
    </source>
</evidence>
<protein>
    <submittedName>
        <fullName evidence="13">Sodium:solute symporter</fullName>
    </submittedName>
</protein>
<evidence type="ECO:0000256" key="9">
    <source>
        <dbReference type="ARBA" id="ARBA00023201"/>
    </source>
</evidence>
<feature type="transmembrane region" description="Helical" evidence="12">
    <location>
        <begin position="181"/>
        <end position="202"/>
    </location>
</feature>
<dbReference type="InterPro" id="IPR050277">
    <property type="entry name" value="Sodium:Solute_Symporter"/>
</dbReference>
<dbReference type="InterPro" id="IPR038377">
    <property type="entry name" value="Na/Glc_symporter_sf"/>
</dbReference>
<dbReference type="PATRIC" id="fig|76731.3.peg.1556"/>
<feature type="transmembrane region" description="Helical" evidence="12">
    <location>
        <begin position="410"/>
        <end position="432"/>
    </location>
</feature>
<evidence type="ECO:0000256" key="4">
    <source>
        <dbReference type="ARBA" id="ARBA00022475"/>
    </source>
</evidence>
<evidence type="ECO:0000256" key="3">
    <source>
        <dbReference type="ARBA" id="ARBA00022448"/>
    </source>
</evidence>
<evidence type="ECO:0000313" key="13">
    <source>
        <dbReference type="EMBL" id="ALV06009.1"/>
    </source>
</evidence>
<dbReference type="GO" id="GO:0015293">
    <property type="term" value="F:symporter activity"/>
    <property type="evidence" value="ECO:0007669"/>
    <property type="project" value="UniProtKB-KW"/>
</dbReference>
<dbReference type="RefSeq" id="WP_083525431.1">
    <property type="nucleotide sequence ID" value="NZ_CP013729.1"/>
</dbReference>
<name>A0A0U3MCC4_9BURK</name>
<feature type="transmembrane region" description="Helical" evidence="12">
    <location>
        <begin position="581"/>
        <end position="598"/>
    </location>
</feature>
<evidence type="ECO:0000256" key="8">
    <source>
        <dbReference type="ARBA" id="ARBA00023136"/>
    </source>
</evidence>